<dbReference type="Proteomes" id="UP000694888">
    <property type="component" value="Unplaced"/>
</dbReference>
<keyword evidence="1" id="KW-0732">Signal</keyword>
<evidence type="ECO:0000256" key="1">
    <source>
        <dbReference type="SAM" id="SignalP"/>
    </source>
</evidence>
<feature type="signal peptide" evidence="1">
    <location>
        <begin position="1"/>
        <end position="23"/>
    </location>
</feature>
<organism evidence="2 3">
    <name type="scientific">Aplysia californica</name>
    <name type="common">California sea hare</name>
    <dbReference type="NCBI Taxonomy" id="6500"/>
    <lineage>
        <taxon>Eukaryota</taxon>
        <taxon>Metazoa</taxon>
        <taxon>Spiralia</taxon>
        <taxon>Lophotrochozoa</taxon>
        <taxon>Mollusca</taxon>
        <taxon>Gastropoda</taxon>
        <taxon>Heterobranchia</taxon>
        <taxon>Euthyneura</taxon>
        <taxon>Tectipleura</taxon>
        <taxon>Aplysiida</taxon>
        <taxon>Aplysioidea</taxon>
        <taxon>Aplysiidae</taxon>
        <taxon>Aplysia</taxon>
    </lineage>
</organism>
<accession>A0ABM0K0X8</accession>
<evidence type="ECO:0000313" key="2">
    <source>
        <dbReference type="Proteomes" id="UP000694888"/>
    </source>
</evidence>
<sequence>MNRFILSAVVLIALAALICGGHAGKHCTDSSQCEDDECCLDPTQRRGKRQAAGYCAPRVLKGQSCFINAANSGPVYLDACPCVSGLTCQGNGVISVPQGEMGTCG</sequence>
<dbReference type="GeneID" id="101852951"/>
<gene>
    <name evidence="3" type="primary">LOC101852951</name>
</gene>
<dbReference type="RefSeq" id="XP_005106168.1">
    <property type="nucleotide sequence ID" value="XM_005106111.3"/>
</dbReference>
<evidence type="ECO:0000313" key="3">
    <source>
        <dbReference type="RefSeq" id="XP_005106168.1"/>
    </source>
</evidence>
<name>A0ABM0K0X8_APLCA</name>
<keyword evidence="2" id="KW-1185">Reference proteome</keyword>
<protein>
    <submittedName>
        <fullName evidence="3">Venom protein 164</fullName>
    </submittedName>
</protein>
<dbReference type="Gene3D" id="2.10.80.10">
    <property type="entry name" value="Lipase, subunit A"/>
    <property type="match status" value="1"/>
</dbReference>
<reference evidence="3" key="1">
    <citation type="submission" date="2025-08" db="UniProtKB">
        <authorList>
            <consortium name="RefSeq"/>
        </authorList>
    </citation>
    <scope>IDENTIFICATION</scope>
</reference>
<feature type="chain" id="PRO_5047275695" evidence="1">
    <location>
        <begin position="24"/>
        <end position="105"/>
    </location>
</feature>
<proteinExistence type="predicted"/>